<dbReference type="InterPro" id="IPR002492">
    <property type="entry name" value="Transposase_Tc1-like"/>
</dbReference>
<dbReference type="Pfam" id="PF01498">
    <property type="entry name" value="HTH_Tnp_Tc3_2"/>
    <property type="match status" value="1"/>
</dbReference>
<name>A0A3N0Y8M6_ANAGA</name>
<dbReference type="GO" id="GO:0003677">
    <property type="term" value="F:DNA binding"/>
    <property type="evidence" value="ECO:0007669"/>
    <property type="project" value="InterPro"/>
</dbReference>
<dbReference type="SUPFAM" id="SSF46689">
    <property type="entry name" value="Homeodomain-like"/>
    <property type="match status" value="1"/>
</dbReference>
<dbReference type="GO" id="GO:0015074">
    <property type="term" value="P:DNA integration"/>
    <property type="evidence" value="ECO:0007669"/>
    <property type="project" value="InterPro"/>
</dbReference>
<gene>
    <name evidence="3" type="ORF">DPX16_13990</name>
</gene>
<dbReference type="InterPro" id="IPR036397">
    <property type="entry name" value="RNaseH_sf"/>
</dbReference>
<dbReference type="NCBIfam" id="NF033545">
    <property type="entry name" value="transpos_IS630"/>
    <property type="match status" value="1"/>
</dbReference>
<organism evidence="3 4">
    <name type="scientific">Anabarilius grahami</name>
    <name type="common">Kanglang fish</name>
    <name type="synonym">Barilius grahami</name>
    <dbReference type="NCBI Taxonomy" id="495550"/>
    <lineage>
        <taxon>Eukaryota</taxon>
        <taxon>Metazoa</taxon>
        <taxon>Chordata</taxon>
        <taxon>Craniata</taxon>
        <taxon>Vertebrata</taxon>
        <taxon>Euteleostomi</taxon>
        <taxon>Actinopterygii</taxon>
        <taxon>Neopterygii</taxon>
        <taxon>Teleostei</taxon>
        <taxon>Ostariophysi</taxon>
        <taxon>Cypriniformes</taxon>
        <taxon>Xenocyprididae</taxon>
        <taxon>Xenocypridinae</taxon>
        <taxon>Xenocypridinae incertae sedis</taxon>
        <taxon>Anabarilius</taxon>
    </lineage>
</organism>
<dbReference type="InterPro" id="IPR038717">
    <property type="entry name" value="Tc1-like_DDE_dom"/>
</dbReference>
<evidence type="ECO:0000313" key="3">
    <source>
        <dbReference type="EMBL" id="ROL42583.1"/>
    </source>
</evidence>
<proteinExistence type="predicted"/>
<dbReference type="Proteomes" id="UP000281406">
    <property type="component" value="Unassembled WGS sequence"/>
</dbReference>
<dbReference type="AlphaFoldDB" id="A0A3N0Y8M6"/>
<dbReference type="PANTHER" id="PTHR23022:SF134">
    <property type="entry name" value="TRANSPOSABLE ELEMENT TC1 TRANSPOSASE"/>
    <property type="match status" value="1"/>
</dbReference>
<feature type="domain" description="Tc1-like transposase DDE" evidence="2">
    <location>
        <begin position="153"/>
        <end position="306"/>
    </location>
</feature>
<dbReference type="InterPro" id="IPR047655">
    <property type="entry name" value="Transpos_IS630-like"/>
</dbReference>
<dbReference type="OrthoDB" id="8627217at2759"/>
<comment type="caution">
    <text evidence="3">The sequence shown here is derived from an EMBL/GenBank/DDBJ whole genome shotgun (WGS) entry which is preliminary data.</text>
</comment>
<dbReference type="EMBL" id="RJVU01049572">
    <property type="protein sequence ID" value="ROL42583.1"/>
    <property type="molecule type" value="Genomic_DNA"/>
</dbReference>
<accession>A0A3N0Y8M6</accession>
<evidence type="ECO:0000313" key="4">
    <source>
        <dbReference type="Proteomes" id="UP000281406"/>
    </source>
</evidence>
<keyword evidence="4" id="KW-1185">Reference proteome</keyword>
<evidence type="ECO:0000259" key="2">
    <source>
        <dbReference type="Pfam" id="PF13358"/>
    </source>
</evidence>
<dbReference type="Pfam" id="PF13358">
    <property type="entry name" value="DDE_3"/>
    <property type="match status" value="1"/>
</dbReference>
<dbReference type="InterPro" id="IPR009057">
    <property type="entry name" value="Homeodomain-like_sf"/>
</dbReference>
<dbReference type="PANTHER" id="PTHR23022">
    <property type="entry name" value="TRANSPOSABLE ELEMENT-RELATED"/>
    <property type="match status" value="1"/>
</dbReference>
<feature type="domain" description="Transposase Tc1-like" evidence="1">
    <location>
        <begin position="72"/>
        <end position="144"/>
    </location>
</feature>
<dbReference type="InterPro" id="IPR052338">
    <property type="entry name" value="Transposase_5"/>
</dbReference>
<evidence type="ECO:0000259" key="1">
    <source>
        <dbReference type="Pfam" id="PF01498"/>
    </source>
</evidence>
<protein>
    <submittedName>
        <fullName evidence="3">Transposable element Tcb1 transposase</fullName>
    </submittedName>
</protein>
<sequence length="345" mass="39942">MPKKLKRKVLSEEKKGSILALLAEGYSERRVASILKISKTAVHKNKVKQQTLGTTKLQTGRGRKRLSTDRNDRQLIRMSLNNRRMTSSDLQKEWQKAAGVKCTARTVRNRLLGAGLKSCNARKKPFINEKQRRARLRFARDHKDWTVEDWSKVIFSDESNFQLCPTPGRLMVRRRPGEAYKPQCLAPTVKFGGGSVMIWGCFSKAGIGQICLCEGRMNQTTYKVVLEENLLPSALTMFPNSEDWFFQQDNAPCHTIRSIKVWMEDHQIKTLSWPAQSPDLNPIENLWNVIKRKIDGHKPSNKSELREFLHQEWHKVTQHQCERLVESMPRRMKAVIQNQDNSTKY</sequence>
<dbReference type="GO" id="GO:0006313">
    <property type="term" value="P:DNA transposition"/>
    <property type="evidence" value="ECO:0007669"/>
    <property type="project" value="InterPro"/>
</dbReference>
<reference evidence="3 4" key="1">
    <citation type="submission" date="2018-10" db="EMBL/GenBank/DDBJ databases">
        <title>Genome assembly for a Yunnan-Guizhou Plateau 3E fish, Anabarilius grahami (Regan), and its evolutionary and genetic applications.</title>
        <authorList>
            <person name="Jiang W."/>
        </authorList>
    </citation>
    <scope>NUCLEOTIDE SEQUENCE [LARGE SCALE GENOMIC DNA]</scope>
    <source>
        <strain evidence="3">AG-KIZ</strain>
        <tissue evidence="3">Muscle</tissue>
    </source>
</reference>
<dbReference type="Gene3D" id="3.30.420.10">
    <property type="entry name" value="Ribonuclease H-like superfamily/Ribonuclease H"/>
    <property type="match status" value="1"/>
</dbReference>